<evidence type="ECO:0000256" key="3">
    <source>
        <dbReference type="ARBA" id="ARBA00022777"/>
    </source>
</evidence>
<proteinExistence type="inferred from homology"/>
<evidence type="ECO:0000256" key="5">
    <source>
        <dbReference type="ARBA" id="ARBA00022840"/>
    </source>
</evidence>
<dbReference type="Pfam" id="PF00069">
    <property type="entry name" value="Pkinase"/>
    <property type="match status" value="1"/>
</dbReference>
<dbReference type="PROSITE" id="PS00018">
    <property type="entry name" value="EF_HAND_1"/>
    <property type="match status" value="1"/>
</dbReference>
<dbReference type="OrthoDB" id="5979581at2759"/>
<keyword evidence="10" id="KW-1185">Reference proteome</keyword>
<dbReference type="EMBL" id="LDAU01000147">
    <property type="protein sequence ID" value="KRX02981.1"/>
    <property type="molecule type" value="Genomic_DNA"/>
</dbReference>
<dbReference type="Gene3D" id="1.10.510.10">
    <property type="entry name" value="Transferase(Phosphotransferase) domain 1"/>
    <property type="match status" value="1"/>
</dbReference>
<dbReference type="PROSITE" id="PS50011">
    <property type="entry name" value="PROTEIN_KINASE_DOM"/>
    <property type="match status" value="1"/>
</dbReference>
<dbReference type="PANTHER" id="PTHR24348">
    <property type="entry name" value="SERINE/THREONINE-PROTEIN KINASE UNC-51-RELATED"/>
    <property type="match status" value="1"/>
</dbReference>
<dbReference type="SUPFAM" id="SSF56112">
    <property type="entry name" value="Protein kinase-like (PK-like)"/>
    <property type="match status" value="1"/>
</dbReference>
<name>A0A0V0QLY9_PSEPJ</name>
<dbReference type="InterPro" id="IPR011009">
    <property type="entry name" value="Kinase-like_dom_sf"/>
</dbReference>
<dbReference type="SUPFAM" id="SSF101908">
    <property type="entry name" value="Putative isomerase YbhE"/>
    <property type="match status" value="1"/>
</dbReference>
<organism evidence="9 10">
    <name type="scientific">Pseudocohnilembus persalinus</name>
    <name type="common">Ciliate</name>
    <dbReference type="NCBI Taxonomy" id="266149"/>
    <lineage>
        <taxon>Eukaryota</taxon>
        <taxon>Sar</taxon>
        <taxon>Alveolata</taxon>
        <taxon>Ciliophora</taxon>
        <taxon>Intramacronucleata</taxon>
        <taxon>Oligohymenophorea</taxon>
        <taxon>Scuticociliatia</taxon>
        <taxon>Philasterida</taxon>
        <taxon>Pseudocohnilembidae</taxon>
        <taxon>Pseudocohnilembus</taxon>
    </lineage>
</organism>
<accession>A0A0V0QLY9</accession>
<evidence type="ECO:0000313" key="9">
    <source>
        <dbReference type="EMBL" id="KRX02981.1"/>
    </source>
</evidence>
<dbReference type="GO" id="GO:0005829">
    <property type="term" value="C:cytosol"/>
    <property type="evidence" value="ECO:0007669"/>
    <property type="project" value="TreeGrafter"/>
</dbReference>
<comment type="caution">
    <text evidence="9">The sequence shown here is derived from an EMBL/GenBank/DDBJ whole genome shotgun (WGS) entry which is preliminary data.</text>
</comment>
<keyword evidence="5" id="KW-0067">ATP-binding</keyword>
<dbReference type="InterPro" id="IPR045269">
    <property type="entry name" value="Atg1-like"/>
</dbReference>
<gene>
    <name evidence="9" type="ORF">PPERSA_03072</name>
</gene>
<dbReference type="SMART" id="SM00220">
    <property type="entry name" value="S_TKc"/>
    <property type="match status" value="1"/>
</dbReference>
<dbReference type="AlphaFoldDB" id="A0A0V0QLY9"/>
<evidence type="ECO:0000313" key="10">
    <source>
        <dbReference type="Proteomes" id="UP000054937"/>
    </source>
</evidence>
<evidence type="ECO:0000259" key="7">
    <source>
        <dbReference type="PROSITE" id="PS50011"/>
    </source>
</evidence>
<evidence type="ECO:0000259" key="8">
    <source>
        <dbReference type="PROSITE" id="PS50222"/>
    </source>
</evidence>
<dbReference type="PROSITE" id="PS50222">
    <property type="entry name" value="EF_HAND_2"/>
    <property type="match status" value="1"/>
</dbReference>
<feature type="domain" description="EF-hand" evidence="8">
    <location>
        <begin position="358"/>
        <end position="393"/>
    </location>
</feature>
<dbReference type="InterPro" id="IPR011992">
    <property type="entry name" value="EF-hand-dom_pair"/>
</dbReference>
<reference evidence="9 10" key="1">
    <citation type="journal article" date="2015" name="Sci. Rep.">
        <title>Genome of the facultative scuticociliatosis pathogen Pseudocohnilembus persalinus provides insight into its virulence through horizontal gene transfer.</title>
        <authorList>
            <person name="Xiong J."/>
            <person name="Wang G."/>
            <person name="Cheng J."/>
            <person name="Tian M."/>
            <person name="Pan X."/>
            <person name="Warren A."/>
            <person name="Jiang C."/>
            <person name="Yuan D."/>
            <person name="Miao W."/>
        </authorList>
    </citation>
    <scope>NUCLEOTIDE SEQUENCE [LARGE SCALE GENOMIC DNA]</scope>
    <source>
        <strain evidence="9">36N120E</strain>
    </source>
</reference>
<dbReference type="GO" id="GO:0005509">
    <property type="term" value="F:calcium ion binding"/>
    <property type="evidence" value="ECO:0007669"/>
    <property type="project" value="InterPro"/>
</dbReference>
<dbReference type="InterPro" id="IPR018247">
    <property type="entry name" value="EF_Hand_1_Ca_BS"/>
</dbReference>
<dbReference type="GO" id="GO:0000407">
    <property type="term" value="C:phagophore assembly site"/>
    <property type="evidence" value="ECO:0007669"/>
    <property type="project" value="TreeGrafter"/>
</dbReference>
<dbReference type="CDD" id="cd00180">
    <property type="entry name" value="PKc"/>
    <property type="match status" value="1"/>
</dbReference>
<dbReference type="GO" id="GO:0005524">
    <property type="term" value="F:ATP binding"/>
    <property type="evidence" value="ECO:0007669"/>
    <property type="project" value="UniProtKB-KW"/>
</dbReference>
<keyword evidence="2" id="KW-0547">Nucleotide-binding</keyword>
<dbReference type="InterPro" id="IPR002048">
    <property type="entry name" value="EF_hand_dom"/>
</dbReference>
<feature type="domain" description="Protein kinase" evidence="7">
    <location>
        <begin position="31"/>
        <end position="308"/>
    </location>
</feature>
<keyword evidence="4" id="KW-0106">Calcium</keyword>
<evidence type="ECO:0000256" key="1">
    <source>
        <dbReference type="ARBA" id="ARBA00022679"/>
    </source>
</evidence>
<evidence type="ECO:0000256" key="2">
    <source>
        <dbReference type="ARBA" id="ARBA00022741"/>
    </source>
</evidence>
<evidence type="ECO:0000256" key="4">
    <source>
        <dbReference type="ARBA" id="ARBA00022837"/>
    </source>
</evidence>
<dbReference type="GO" id="GO:0010506">
    <property type="term" value="P:regulation of autophagy"/>
    <property type="evidence" value="ECO:0007669"/>
    <property type="project" value="InterPro"/>
</dbReference>
<keyword evidence="1" id="KW-0808">Transferase</keyword>
<dbReference type="GO" id="GO:0016020">
    <property type="term" value="C:membrane"/>
    <property type="evidence" value="ECO:0007669"/>
    <property type="project" value="TreeGrafter"/>
</dbReference>
<dbReference type="Gene3D" id="3.30.200.20">
    <property type="entry name" value="Phosphorylase Kinase, domain 1"/>
    <property type="match status" value="1"/>
</dbReference>
<comment type="similarity">
    <text evidence="6">Belongs to the protein kinase superfamily. Ser/Thr protein kinase family. CDPK subfamily.</text>
</comment>
<dbReference type="SUPFAM" id="SSF47473">
    <property type="entry name" value="EF-hand"/>
    <property type="match status" value="1"/>
</dbReference>
<dbReference type="InParanoid" id="A0A0V0QLY9"/>
<dbReference type="InterPro" id="IPR000719">
    <property type="entry name" value="Prot_kinase_dom"/>
</dbReference>
<dbReference type="Gene3D" id="1.10.238.10">
    <property type="entry name" value="EF-hand"/>
    <property type="match status" value="1"/>
</dbReference>
<sequence length="706" mass="83097">MSTYKNTKIGDYQIIEELKEFQFDFEWDMSQQAKNQLLNTKYSTTYKANDKQGNAVLIHQIKLNLVRNVEALCNELEQQKQSENPNWVKILEVYNLSKHSPPNLYIVQEYCPQSLEFQLNQQKSGMHKDDIFTIFTSICHGIDFFIQEEKKKILMDNSNGKQVQYIVYDSFLDIEPSNIFVTEEGAKIGSFLGLQAQLKEFVLAHIPGKLIYQSPQVVMQKMGIPNVQYTEKSDVWTLGVILYQMIFQKLPWSARDEKSYLKLLYRQPLRFSYEKPIGQYTKELIQNCLAFEEKDRWSFQDILSSLYLRQDGTVGIQTTSKFQNNTDAMYLSKFLGKKKNYLNYQDFVDIMGYIAPGLKQFELKLLFEQFDFNKNGKIEKSELKEQLIFGQMLEQLRNERALKLLGEMLFRKHKSNDIKQIQQDKQQTLQNLKQLFKEPQRRTLQEKTAFNLRSQVKTEFLPNNLFYLEIQKQTYFISQSKNLIEPLFSVYNFKLENQEQLNQVNSILQNQYAFTNIFNSEQTGVCQQIIVSDNLNTLYAVSQYEGVLIYDITNIFQPKYKNTYSISDKYNQYAIQYSKIINKLFLINKEQGLLYLSSDSNFNIYLQEKYPQYTNIDTGIIDENSNYLFLINSESKQLSILQINLLPNIQEISVFNFENTPNSITITDDTNIAYVSNNNNGFQILNITNKFQPKLWKTQQDPTRHF</sequence>
<dbReference type="Proteomes" id="UP000054937">
    <property type="component" value="Unassembled WGS sequence"/>
</dbReference>
<keyword evidence="3 9" id="KW-0418">Kinase</keyword>
<evidence type="ECO:0000256" key="6">
    <source>
        <dbReference type="ARBA" id="ARBA00024334"/>
    </source>
</evidence>
<dbReference type="PANTHER" id="PTHR24348:SF22">
    <property type="entry name" value="NON-SPECIFIC SERINE_THREONINE PROTEIN KINASE"/>
    <property type="match status" value="1"/>
</dbReference>
<dbReference type="GO" id="GO:0005776">
    <property type="term" value="C:autophagosome"/>
    <property type="evidence" value="ECO:0007669"/>
    <property type="project" value="TreeGrafter"/>
</dbReference>
<dbReference type="GO" id="GO:0000045">
    <property type="term" value="P:autophagosome assembly"/>
    <property type="evidence" value="ECO:0007669"/>
    <property type="project" value="TreeGrafter"/>
</dbReference>
<protein>
    <submittedName>
        <fullName evidence="9">Protein kinase-like domain</fullName>
    </submittedName>
</protein>
<dbReference type="GO" id="GO:0004674">
    <property type="term" value="F:protein serine/threonine kinase activity"/>
    <property type="evidence" value="ECO:0007669"/>
    <property type="project" value="InterPro"/>
</dbReference>